<evidence type="ECO:0000313" key="9">
    <source>
        <dbReference type="Proteomes" id="UP000624041"/>
    </source>
</evidence>
<comment type="cofactor">
    <cofactor evidence="4 6">
        <name>Fe cation</name>
        <dbReference type="ChEBI" id="CHEBI:24875"/>
    </cofactor>
    <text evidence="4 6">Binds 2 iron ions per subunit.</text>
</comment>
<reference evidence="8" key="1">
    <citation type="journal article" date="2014" name="Int. J. Syst. Evol. Microbiol.">
        <title>Complete genome sequence of Corynebacterium casei LMG S-19264T (=DSM 44701T), isolated from a smear-ripened cheese.</title>
        <authorList>
            <consortium name="US DOE Joint Genome Institute (JGI-PGF)"/>
            <person name="Walter F."/>
            <person name="Albersmeier A."/>
            <person name="Kalinowski J."/>
            <person name="Ruckert C."/>
        </authorList>
    </citation>
    <scope>NUCLEOTIDE SEQUENCE</scope>
    <source>
        <strain evidence="8">JCM 17251</strain>
    </source>
</reference>
<keyword evidence="4" id="KW-0560">Oxidoreductase</keyword>
<keyword evidence="4 6" id="KW-0479">Metal-binding</keyword>
<feature type="active site" evidence="5">
    <location>
        <position position="140"/>
    </location>
</feature>
<keyword evidence="4 6" id="KW-0408">Iron</keyword>
<evidence type="ECO:0000256" key="7">
    <source>
        <dbReference type="SAM" id="Phobius"/>
    </source>
</evidence>
<proteinExistence type="inferred from homology"/>
<dbReference type="GO" id="GO:0004748">
    <property type="term" value="F:ribonucleoside-diphosphate reductase activity, thioredoxin disulfide as acceptor"/>
    <property type="evidence" value="ECO:0007669"/>
    <property type="project" value="UniProtKB-EC"/>
</dbReference>
<feature type="binding site" evidence="6">
    <location>
        <position position="237"/>
    </location>
    <ligand>
        <name>Fe cation</name>
        <dbReference type="ChEBI" id="CHEBI:24875"/>
        <label>2</label>
    </ligand>
</feature>
<dbReference type="GO" id="GO:0046872">
    <property type="term" value="F:metal ion binding"/>
    <property type="evidence" value="ECO:0007669"/>
    <property type="project" value="UniProtKB-KW"/>
</dbReference>
<reference evidence="8" key="2">
    <citation type="submission" date="2020-09" db="EMBL/GenBank/DDBJ databases">
        <authorList>
            <person name="Sun Q."/>
            <person name="Ohkuma M."/>
        </authorList>
    </citation>
    <scope>NUCLEOTIDE SEQUENCE</scope>
    <source>
        <strain evidence="8">JCM 17251</strain>
    </source>
</reference>
<keyword evidence="4" id="KW-0215">Deoxyribonucleotide synthesis</keyword>
<dbReference type="CDD" id="cd01049">
    <property type="entry name" value="RNRR2"/>
    <property type="match status" value="1"/>
</dbReference>
<feature type="binding site" evidence="6">
    <location>
        <position position="103"/>
    </location>
    <ligand>
        <name>Fe cation</name>
        <dbReference type="ChEBI" id="CHEBI:24875"/>
        <label>1</label>
    </ligand>
</feature>
<feature type="binding site" evidence="6">
    <location>
        <position position="133"/>
    </location>
    <ligand>
        <name>Fe cation</name>
        <dbReference type="ChEBI" id="CHEBI:24875"/>
        <label>2</label>
    </ligand>
</feature>
<feature type="transmembrane region" description="Helical" evidence="7">
    <location>
        <begin position="192"/>
        <end position="212"/>
    </location>
</feature>
<keyword evidence="7" id="KW-1133">Transmembrane helix</keyword>
<accession>A0A917Y272</accession>
<dbReference type="SUPFAM" id="SSF47240">
    <property type="entry name" value="Ferritin-like"/>
    <property type="match status" value="1"/>
</dbReference>
<dbReference type="NCBIfam" id="NF007184">
    <property type="entry name" value="PRK09614.1-3"/>
    <property type="match status" value="1"/>
</dbReference>
<dbReference type="AlphaFoldDB" id="A0A917Y272"/>
<dbReference type="PANTHER" id="PTHR23409">
    <property type="entry name" value="RIBONUCLEOSIDE-DIPHOSPHATE REDUCTASE SMALL CHAIN"/>
    <property type="match status" value="1"/>
</dbReference>
<sequence>MSKNRKLKEAGNTNMTVVLKKARTLEPKNPNKSTGIFGGKSSGILNWNDIAYPHWYQIYKKLLGNYWQADEINMSSDIRQFPELTKDEQDAYLKIIGLLSTLDAPQTRTALLLSLYATDPSVQSIMAVISQQEAVHNESYSYVLSSVVSLDEQNKSFELGRTDPVLLKRNERIIKVYNEFAENPTIKNILKVMVYTSLLEGMFFYSGFAFFYNLARNNKMVGTSTMISYINRDELEHGRYIGELFRATLAENPEYNTEAFNEWVYDAFRHSVEQEINWSRYVLAHVDGIDLDEMEGYIKYRANKMLRMLGLSEIYDGYFDNPMKWIRAYVDNFDGTKTDFFEQKSRAYTKVSDLNGFDDL</sequence>
<feature type="binding site" evidence="6">
    <location>
        <position position="234"/>
    </location>
    <ligand>
        <name>Fe cation</name>
        <dbReference type="ChEBI" id="CHEBI:24875"/>
        <label>2</label>
    </ligand>
</feature>
<keyword evidence="7" id="KW-0472">Membrane</keyword>
<feature type="binding site" evidence="6">
    <location>
        <position position="200"/>
    </location>
    <ligand>
        <name>Fe cation</name>
        <dbReference type="ChEBI" id="CHEBI:24875"/>
        <label>2</label>
    </ligand>
</feature>
<comment type="subunit">
    <text evidence="2">Tetramer of two alpha and two beta subunits.</text>
</comment>
<feature type="binding site" evidence="6">
    <location>
        <position position="133"/>
    </location>
    <ligand>
        <name>Fe cation</name>
        <dbReference type="ChEBI" id="CHEBI:24875"/>
        <label>1</label>
    </ligand>
</feature>
<dbReference type="Proteomes" id="UP000624041">
    <property type="component" value="Unassembled WGS sequence"/>
</dbReference>
<dbReference type="EMBL" id="BMOS01000022">
    <property type="protein sequence ID" value="GGN62063.1"/>
    <property type="molecule type" value="Genomic_DNA"/>
</dbReference>
<dbReference type="EC" id="1.17.4.1" evidence="4"/>
<evidence type="ECO:0000256" key="4">
    <source>
        <dbReference type="PIRNR" id="PIRNR000355"/>
    </source>
</evidence>
<organism evidence="8 9">
    <name type="scientific">Oceanobacillus indicireducens</name>
    <dbReference type="NCBI Taxonomy" id="1004261"/>
    <lineage>
        <taxon>Bacteria</taxon>
        <taxon>Bacillati</taxon>
        <taxon>Bacillota</taxon>
        <taxon>Bacilli</taxon>
        <taxon>Bacillales</taxon>
        <taxon>Bacillaceae</taxon>
        <taxon>Oceanobacillus</taxon>
    </lineage>
</organism>
<evidence type="ECO:0000313" key="8">
    <source>
        <dbReference type="EMBL" id="GGN62063.1"/>
    </source>
</evidence>
<dbReference type="PANTHER" id="PTHR23409:SF18">
    <property type="entry name" value="RIBONUCLEOSIDE-DIPHOSPHATE REDUCTASE SUBUNIT M2"/>
    <property type="match status" value="1"/>
</dbReference>
<comment type="similarity">
    <text evidence="1 4">Belongs to the ribonucleoside diphosphate reductase small chain family.</text>
</comment>
<dbReference type="Pfam" id="PF00268">
    <property type="entry name" value="Ribonuc_red_sm"/>
    <property type="match status" value="1"/>
</dbReference>
<keyword evidence="9" id="KW-1185">Reference proteome</keyword>
<evidence type="ECO:0000256" key="6">
    <source>
        <dbReference type="PIRSR" id="PIRSR000355-2"/>
    </source>
</evidence>
<dbReference type="InterPro" id="IPR012348">
    <property type="entry name" value="RNR-like"/>
</dbReference>
<dbReference type="Gene3D" id="1.10.620.20">
    <property type="entry name" value="Ribonucleotide Reductase, subunit A"/>
    <property type="match status" value="1"/>
</dbReference>
<keyword evidence="7" id="KW-0812">Transmembrane</keyword>
<evidence type="ECO:0000256" key="2">
    <source>
        <dbReference type="ARBA" id="ARBA00011209"/>
    </source>
</evidence>
<dbReference type="PIRSF" id="PIRSF000355">
    <property type="entry name" value="NrdB"/>
    <property type="match status" value="1"/>
</dbReference>
<name>A0A917Y272_9BACI</name>
<dbReference type="InterPro" id="IPR009078">
    <property type="entry name" value="Ferritin-like_SF"/>
</dbReference>
<gene>
    <name evidence="8" type="ORF">GCM10007971_27640</name>
</gene>
<comment type="catalytic activity">
    <reaction evidence="3 4">
        <text>a 2'-deoxyribonucleoside 5'-diphosphate + [thioredoxin]-disulfide + H2O = a ribonucleoside 5'-diphosphate + [thioredoxin]-dithiol</text>
        <dbReference type="Rhea" id="RHEA:23252"/>
        <dbReference type="Rhea" id="RHEA-COMP:10698"/>
        <dbReference type="Rhea" id="RHEA-COMP:10700"/>
        <dbReference type="ChEBI" id="CHEBI:15377"/>
        <dbReference type="ChEBI" id="CHEBI:29950"/>
        <dbReference type="ChEBI" id="CHEBI:50058"/>
        <dbReference type="ChEBI" id="CHEBI:57930"/>
        <dbReference type="ChEBI" id="CHEBI:73316"/>
        <dbReference type="EC" id="1.17.4.1"/>
    </reaction>
</comment>
<dbReference type="GO" id="GO:0009263">
    <property type="term" value="P:deoxyribonucleotide biosynthetic process"/>
    <property type="evidence" value="ECO:0007669"/>
    <property type="project" value="UniProtKB-KW"/>
</dbReference>
<evidence type="ECO:0000256" key="3">
    <source>
        <dbReference type="ARBA" id="ARBA00047754"/>
    </source>
</evidence>
<comment type="function">
    <text evidence="4">Provides the precursors necessary for DNA synthesis. Catalyzes the biosynthesis of deoxyribonucleotides from the corresponding ribonucleotides.</text>
</comment>
<evidence type="ECO:0000256" key="1">
    <source>
        <dbReference type="ARBA" id="ARBA00009303"/>
    </source>
</evidence>
<dbReference type="InterPro" id="IPR033909">
    <property type="entry name" value="RNR_small"/>
</dbReference>
<protein>
    <recommendedName>
        <fullName evidence="4">Ribonucleoside-diphosphate reductase subunit beta</fullName>
        <ecNumber evidence="4">1.17.4.1</ecNumber>
    </recommendedName>
</protein>
<evidence type="ECO:0000256" key="5">
    <source>
        <dbReference type="PIRSR" id="PIRSR000355-1"/>
    </source>
</evidence>
<feature type="binding site" evidence="6">
    <location>
        <position position="136"/>
    </location>
    <ligand>
        <name>Fe cation</name>
        <dbReference type="ChEBI" id="CHEBI:24875"/>
        <label>1</label>
    </ligand>
</feature>
<comment type="caution">
    <text evidence="8">The sequence shown here is derived from an EMBL/GenBank/DDBJ whole genome shotgun (WGS) entry which is preliminary data.</text>
</comment>
<dbReference type="InterPro" id="IPR000358">
    <property type="entry name" value="RNR_small_fam"/>
</dbReference>